<dbReference type="AlphaFoldDB" id="A0A5P8WGN1"/>
<keyword evidence="2" id="KW-1185">Reference proteome</keyword>
<gene>
    <name evidence="1" type="ORF">GXM_09264</name>
</gene>
<dbReference type="KEGG" id="nsh:GXM_09264"/>
<sequence>MIASCSLAGKVFNLAIAYGTLRDRTNLATKHRIRVLQAIANLQKIPNVRSDRSCNTLSI</sequence>
<protein>
    <submittedName>
        <fullName evidence="1">Uncharacterized protein</fullName>
    </submittedName>
</protein>
<evidence type="ECO:0000313" key="2">
    <source>
        <dbReference type="Proteomes" id="UP000326678"/>
    </source>
</evidence>
<dbReference type="EMBL" id="CP045227">
    <property type="protein sequence ID" value="QFS51770.1"/>
    <property type="molecule type" value="Genomic_DNA"/>
</dbReference>
<proteinExistence type="predicted"/>
<dbReference type="RefSeq" id="WP_152592126.1">
    <property type="nucleotide sequence ID" value="NZ_CP045227.1"/>
</dbReference>
<name>A0A5P8WGN1_9NOSO</name>
<reference evidence="1 2" key="1">
    <citation type="submission" date="2019-10" db="EMBL/GenBank/DDBJ databases">
        <title>Genomic and transcriptomic insights into the perfect genentic adaptation of a filamentous nitrogen-fixing cyanobacterium to rice fields.</title>
        <authorList>
            <person name="Chen Z."/>
        </authorList>
    </citation>
    <scope>NUCLEOTIDE SEQUENCE [LARGE SCALE GENOMIC DNA]</scope>
    <source>
        <strain evidence="1">CCNUC1</strain>
    </source>
</reference>
<accession>A0A5P8WGN1</accession>
<organism evidence="1 2">
    <name type="scientific">Nostoc sphaeroides CCNUC1</name>
    <dbReference type="NCBI Taxonomy" id="2653204"/>
    <lineage>
        <taxon>Bacteria</taxon>
        <taxon>Bacillati</taxon>
        <taxon>Cyanobacteriota</taxon>
        <taxon>Cyanophyceae</taxon>
        <taxon>Nostocales</taxon>
        <taxon>Nostocaceae</taxon>
        <taxon>Nostoc</taxon>
    </lineage>
</organism>
<evidence type="ECO:0000313" key="1">
    <source>
        <dbReference type="EMBL" id="QFS51770.1"/>
    </source>
</evidence>
<dbReference type="Proteomes" id="UP000326678">
    <property type="component" value="Chromosome Gxm2"/>
</dbReference>